<evidence type="ECO:0000313" key="2">
    <source>
        <dbReference type="Proteomes" id="UP000299102"/>
    </source>
</evidence>
<dbReference type="AlphaFoldDB" id="A0A4C1ZWQ7"/>
<organism evidence="1 2">
    <name type="scientific">Eumeta variegata</name>
    <name type="common">Bagworm moth</name>
    <name type="synonym">Eumeta japonica</name>
    <dbReference type="NCBI Taxonomy" id="151549"/>
    <lineage>
        <taxon>Eukaryota</taxon>
        <taxon>Metazoa</taxon>
        <taxon>Ecdysozoa</taxon>
        <taxon>Arthropoda</taxon>
        <taxon>Hexapoda</taxon>
        <taxon>Insecta</taxon>
        <taxon>Pterygota</taxon>
        <taxon>Neoptera</taxon>
        <taxon>Endopterygota</taxon>
        <taxon>Lepidoptera</taxon>
        <taxon>Glossata</taxon>
        <taxon>Ditrysia</taxon>
        <taxon>Tineoidea</taxon>
        <taxon>Psychidae</taxon>
        <taxon>Oiketicinae</taxon>
        <taxon>Eumeta</taxon>
    </lineage>
</organism>
<proteinExistence type="predicted"/>
<gene>
    <name evidence="1" type="ORF">EVAR_56189_1</name>
</gene>
<accession>A0A4C1ZWQ7</accession>
<keyword evidence="2" id="KW-1185">Reference proteome</keyword>
<comment type="caution">
    <text evidence="1">The sequence shown here is derived from an EMBL/GenBank/DDBJ whole genome shotgun (WGS) entry which is preliminary data.</text>
</comment>
<protein>
    <submittedName>
        <fullName evidence="1">Uncharacterized protein</fullName>
    </submittedName>
</protein>
<name>A0A4C1ZWQ7_EUMVA</name>
<evidence type="ECO:0000313" key="1">
    <source>
        <dbReference type="EMBL" id="GBP91283.1"/>
    </source>
</evidence>
<dbReference type="Proteomes" id="UP000299102">
    <property type="component" value="Unassembled WGS sequence"/>
</dbReference>
<dbReference type="EMBL" id="BGZK01002156">
    <property type="protein sequence ID" value="GBP91283.1"/>
    <property type="molecule type" value="Genomic_DNA"/>
</dbReference>
<reference evidence="1 2" key="1">
    <citation type="journal article" date="2019" name="Commun. Biol.">
        <title>The bagworm genome reveals a unique fibroin gene that provides high tensile strength.</title>
        <authorList>
            <person name="Kono N."/>
            <person name="Nakamura H."/>
            <person name="Ohtoshi R."/>
            <person name="Tomita M."/>
            <person name="Numata K."/>
            <person name="Arakawa K."/>
        </authorList>
    </citation>
    <scope>NUCLEOTIDE SEQUENCE [LARGE SCALE GENOMIC DNA]</scope>
</reference>
<sequence>MLRSLLGTKPHRAPRGTELVRRFDSIQKLIPEIAAPTFRPEAARRPPPPPRPTLAFISFSLTLVPTTLKTRADRSTVSVRRVPLEMKSAPIITIHVELPLPIFNMISFSGLAAKRYQTDGRKKVTFRQRESVNRVAHDEQASLEKFELSTLSTV</sequence>